<dbReference type="EMBL" id="CP049140">
    <property type="protein sequence ID" value="QIE84772.1"/>
    <property type="molecule type" value="Genomic_DNA"/>
</dbReference>
<dbReference type="Proteomes" id="UP000501063">
    <property type="component" value="Chromosome"/>
</dbReference>
<dbReference type="KEGG" id="pnt:G5B91_00190"/>
<name>A0A6G6IP66_PSENT</name>
<dbReference type="RefSeq" id="WP_128082509.1">
    <property type="nucleotide sequence ID" value="NZ_CP049140.1"/>
</dbReference>
<sequence>MTNAQKRKILLMYISLVKNKEVAEFLEKIISAGNVSTDFLNYVQSLISAQLKIEKNETITEKEIKDIVLLGNVKSKFLDSILETLILFQMLDALKQRKTKRQQKPRPFSL</sequence>
<accession>A0A6G6IP66</accession>
<organism evidence="1 2">
    <name type="scientific">Pseudomonas nitroreducens</name>
    <dbReference type="NCBI Taxonomy" id="46680"/>
    <lineage>
        <taxon>Bacteria</taxon>
        <taxon>Pseudomonadati</taxon>
        <taxon>Pseudomonadota</taxon>
        <taxon>Gammaproteobacteria</taxon>
        <taxon>Pseudomonadales</taxon>
        <taxon>Pseudomonadaceae</taxon>
        <taxon>Pseudomonas</taxon>
    </lineage>
</organism>
<dbReference type="AlphaFoldDB" id="A0A6G6IP66"/>
<protein>
    <submittedName>
        <fullName evidence="1">Uncharacterized protein</fullName>
    </submittedName>
</protein>
<reference evidence="1 2" key="1">
    <citation type="submission" date="2020-02" db="EMBL/GenBank/DDBJ databases">
        <title>Integrative conjugative elements (ICEs) and plasmids drive adaptation of Pseudomonas nitroreducens strain HBP1 to wastewater environment.</title>
        <authorList>
            <person name="Sentchilo V."/>
            <person name="Carraro N."/>
            <person name="Bertelli C."/>
            <person name="van der Meer J.R."/>
        </authorList>
    </citation>
    <scope>NUCLEOTIDE SEQUENCE [LARGE SCALE GENOMIC DNA]</scope>
    <source>
        <strain evidence="1 2">HBP1</strain>
    </source>
</reference>
<evidence type="ECO:0000313" key="1">
    <source>
        <dbReference type="EMBL" id="QIE84772.1"/>
    </source>
</evidence>
<gene>
    <name evidence="1" type="ORF">G5B91_00190</name>
</gene>
<proteinExistence type="predicted"/>
<evidence type="ECO:0000313" key="2">
    <source>
        <dbReference type="Proteomes" id="UP000501063"/>
    </source>
</evidence>